<reference evidence="1" key="2">
    <citation type="journal article" date="2015" name="Data Brief">
        <title>Shoot transcriptome of the giant reed, Arundo donax.</title>
        <authorList>
            <person name="Barrero R.A."/>
            <person name="Guerrero F.D."/>
            <person name="Moolhuijzen P."/>
            <person name="Goolsby J.A."/>
            <person name="Tidwell J."/>
            <person name="Bellgard S.E."/>
            <person name="Bellgard M.I."/>
        </authorList>
    </citation>
    <scope>NUCLEOTIDE SEQUENCE</scope>
    <source>
        <tissue evidence="1">Shoot tissue taken approximately 20 cm above the soil surface</tissue>
    </source>
</reference>
<protein>
    <submittedName>
        <fullName evidence="1">Uncharacterized protein</fullName>
    </submittedName>
</protein>
<dbReference type="EMBL" id="GBRH01181556">
    <property type="protein sequence ID" value="JAE16340.1"/>
    <property type="molecule type" value="Transcribed_RNA"/>
</dbReference>
<evidence type="ECO:0000313" key="1">
    <source>
        <dbReference type="EMBL" id="JAE16340.1"/>
    </source>
</evidence>
<accession>A0A0A9FU04</accession>
<organism evidence="1">
    <name type="scientific">Arundo donax</name>
    <name type="common">Giant reed</name>
    <name type="synonym">Donax arundinaceus</name>
    <dbReference type="NCBI Taxonomy" id="35708"/>
    <lineage>
        <taxon>Eukaryota</taxon>
        <taxon>Viridiplantae</taxon>
        <taxon>Streptophyta</taxon>
        <taxon>Embryophyta</taxon>
        <taxon>Tracheophyta</taxon>
        <taxon>Spermatophyta</taxon>
        <taxon>Magnoliopsida</taxon>
        <taxon>Liliopsida</taxon>
        <taxon>Poales</taxon>
        <taxon>Poaceae</taxon>
        <taxon>PACMAD clade</taxon>
        <taxon>Arundinoideae</taxon>
        <taxon>Arundineae</taxon>
        <taxon>Arundo</taxon>
    </lineage>
</organism>
<dbReference type="AlphaFoldDB" id="A0A0A9FU04"/>
<proteinExistence type="predicted"/>
<sequence length="31" mass="3856">MLKQSGTAWNRFRFWAARYDYSKVNWLCWNG</sequence>
<name>A0A0A9FU04_ARUDO</name>
<reference evidence="1" key="1">
    <citation type="submission" date="2014-09" db="EMBL/GenBank/DDBJ databases">
        <authorList>
            <person name="Magalhaes I.L.F."/>
            <person name="Oliveira U."/>
            <person name="Santos F.R."/>
            <person name="Vidigal T.H.D.A."/>
            <person name="Brescovit A.D."/>
            <person name="Santos A.J."/>
        </authorList>
    </citation>
    <scope>NUCLEOTIDE SEQUENCE</scope>
    <source>
        <tissue evidence="1">Shoot tissue taken approximately 20 cm above the soil surface</tissue>
    </source>
</reference>